<dbReference type="SUPFAM" id="SSF53098">
    <property type="entry name" value="Ribonuclease H-like"/>
    <property type="match status" value="1"/>
</dbReference>
<dbReference type="Pfam" id="PF00929">
    <property type="entry name" value="RNase_T"/>
    <property type="match status" value="1"/>
</dbReference>
<evidence type="ECO:0000259" key="4">
    <source>
        <dbReference type="SMART" id="SM00479"/>
    </source>
</evidence>
<dbReference type="CDD" id="cd06133">
    <property type="entry name" value="ERI-1_3'hExo_like"/>
    <property type="match status" value="1"/>
</dbReference>
<evidence type="ECO:0000313" key="5">
    <source>
        <dbReference type="EMBL" id="CEK65146.1"/>
    </source>
</evidence>
<evidence type="ECO:0000256" key="2">
    <source>
        <dbReference type="ARBA" id="ARBA00022801"/>
    </source>
</evidence>
<name>A0A0B6ZB36_9EUPU</name>
<dbReference type="EMBL" id="HACG01018281">
    <property type="protein sequence ID" value="CEK65146.1"/>
    <property type="molecule type" value="Transcribed_RNA"/>
</dbReference>
<keyword evidence="1" id="KW-0540">Nuclease</keyword>
<dbReference type="SMART" id="SM00479">
    <property type="entry name" value="EXOIII"/>
    <property type="match status" value="1"/>
</dbReference>
<sequence>MTLMSVAAKTVGCLGIVLKYTDRSSCLRLPPSVPSHFVRSHFQCSTRHYYHYISGSQDTRQQARQTTITSTMSNSSTLLANQKFDFFLILDFEATCDNRQQLIPQEIIEFPVLKFNARTQTVDSVYHHYVLPQYHPQLTPFCTELTGIVQDMVNDQPELLHILQSFDEWMLTENLLNSQVKSVFVTCGDWDLKTMLPKQCTVLNVGHKNYFHKWINIKKSFADVTGTFPKGMMDMLTHLGLKHVGRVHSGIDDCYNISNILKALLQKGYIFKENGRL</sequence>
<keyword evidence="2" id="KW-0378">Hydrolase</keyword>
<feature type="domain" description="Exonuclease" evidence="4">
    <location>
        <begin position="86"/>
        <end position="270"/>
    </location>
</feature>
<proteinExistence type="predicted"/>
<dbReference type="InterPro" id="IPR036397">
    <property type="entry name" value="RNaseH_sf"/>
</dbReference>
<evidence type="ECO:0000256" key="3">
    <source>
        <dbReference type="ARBA" id="ARBA00022839"/>
    </source>
</evidence>
<dbReference type="PANTHER" id="PTHR23044:SF61">
    <property type="entry name" value="3'-5' EXORIBONUCLEASE 1-RELATED"/>
    <property type="match status" value="1"/>
</dbReference>
<dbReference type="InterPro" id="IPR012337">
    <property type="entry name" value="RNaseH-like_sf"/>
</dbReference>
<dbReference type="GO" id="GO:0003676">
    <property type="term" value="F:nucleic acid binding"/>
    <property type="evidence" value="ECO:0007669"/>
    <property type="project" value="InterPro"/>
</dbReference>
<dbReference type="InterPro" id="IPR051274">
    <property type="entry name" value="3-5_Exoribonuclease"/>
</dbReference>
<evidence type="ECO:0000256" key="1">
    <source>
        <dbReference type="ARBA" id="ARBA00022722"/>
    </source>
</evidence>
<gene>
    <name evidence="5" type="primary">ORF54070</name>
</gene>
<dbReference type="InterPro" id="IPR013520">
    <property type="entry name" value="Ribonucl_H"/>
</dbReference>
<accession>A0A0B6ZB36</accession>
<dbReference type="InterPro" id="IPR047201">
    <property type="entry name" value="ERI-1_3'hExo-like"/>
</dbReference>
<dbReference type="AlphaFoldDB" id="A0A0B6ZB36"/>
<protein>
    <recommendedName>
        <fullName evidence="4">Exonuclease domain-containing protein</fullName>
    </recommendedName>
</protein>
<dbReference type="GO" id="GO:0000175">
    <property type="term" value="F:3'-5'-RNA exonuclease activity"/>
    <property type="evidence" value="ECO:0007669"/>
    <property type="project" value="InterPro"/>
</dbReference>
<keyword evidence="3" id="KW-0269">Exonuclease</keyword>
<organism evidence="5">
    <name type="scientific">Arion vulgaris</name>
    <dbReference type="NCBI Taxonomy" id="1028688"/>
    <lineage>
        <taxon>Eukaryota</taxon>
        <taxon>Metazoa</taxon>
        <taxon>Spiralia</taxon>
        <taxon>Lophotrochozoa</taxon>
        <taxon>Mollusca</taxon>
        <taxon>Gastropoda</taxon>
        <taxon>Heterobranchia</taxon>
        <taxon>Euthyneura</taxon>
        <taxon>Panpulmonata</taxon>
        <taxon>Eupulmonata</taxon>
        <taxon>Stylommatophora</taxon>
        <taxon>Helicina</taxon>
        <taxon>Arionoidea</taxon>
        <taxon>Arionidae</taxon>
        <taxon>Arion</taxon>
    </lineage>
</organism>
<dbReference type="Gene3D" id="3.30.420.10">
    <property type="entry name" value="Ribonuclease H-like superfamily/Ribonuclease H"/>
    <property type="match status" value="1"/>
</dbReference>
<dbReference type="PANTHER" id="PTHR23044">
    <property type="entry name" value="3'-5' EXONUCLEASE ERI1-RELATED"/>
    <property type="match status" value="1"/>
</dbReference>
<reference evidence="5" key="1">
    <citation type="submission" date="2014-12" db="EMBL/GenBank/DDBJ databases">
        <title>Insight into the proteome of Arion vulgaris.</title>
        <authorList>
            <person name="Aradska J."/>
            <person name="Bulat T."/>
            <person name="Smidak R."/>
            <person name="Sarate P."/>
            <person name="Gangsoo J."/>
            <person name="Sialana F."/>
            <person name="Bilban M."/>
            <person name="Lubec G."/>
        </authorList>
    </citation>
    <scope>NUCLEOTIDE SEQUENCE</scope>
    <source>
        <tissue evidence="5">Skin</tissue>
    </source>
</reference>